<dbReference type="Proteomes" id="UP000260642">
    <property type="component" value="Unassembled WGS sequence"/>
</dbReference>
<evidence type="ECO:0000313" key="13">
    <source>
        <dbReference type="Proteomes" id="UP000260758"/>
    </source>
</evidence>
<evidence type="ECO:0000313" key="2">
    <source>
        <dbReference type="EMBL" id="CUM98372.1"/>
    </source>
</evidence>
<accession>A0A173T6C8</accession>
<dbReference type="AlphaFoldDB" id="A0A173T6C8"/>
<feature type="chain" id="PRO_5014250310" evidence="1">
    <location>
        <begin position="31"/>
        <end position="163"/>
    </location>
</feature>
<evidence type="ECO:0000313" key="7">
    <source>
        <dbReference type="EMBL" id="RGM68594.1"/>
    </source>
</evidence>
<evidence type="ECO:0000313" key="5">
    <source>
        <dbReference type="EMBL" id="MCB6961429.1"/>
    </source>
</evidence>
<dbReference type="EMBL" id="CYYW01000012">
    <property type="protein sequence ID" value="CUO25812.1"/>
    <property type="molecule type" value="Genomic_DNA"/>
</dbReference>
<dbReference type="EMBL" id="CYXM01000005">
    <property type="protein sequence ID" value="CUM98372.1"/>
    <property type="molecule type" value="Genomic_DNA"/>
</dbReference>
<dbReference type="Proteomes" id="UP001197741">
    <property type="component" value="Unassembled WGS sequence"/>
</dbReference>
<dbReference type="Proteomes" id="UP000095384">
    <property type="component" value="Unassembled WGS sequence"/>
</dbReference>
<gene>
    <name evidence="8" type="ORF">DW038_12230</name>
    <name evidence="7" type="ORF">DXB99_14605</name>
    <name evidence="6" type="ORF">DXD95_07380</name>
    <name evidence="3" type="ORF">ERS852417_01915</name>
    <name evidence="2" type="ORF">ERS852580_01452</name>
    <name evidence="9" type="ORF">FYL37_14565</name>
    <name evidence="4" type="ORF">LIZ56_10150</name>
    <name evidence="5" type="ORF">LIZ82_11100</name>
</gene>
<reference evidence="9 15" key="4">
    <citation type="submission" date="2019-09" db="EMBL/GenBank/DDBJ databases">
        <title>Strain-level analysis of Eubacterium rectale using genomes from metagenomes.</title>
        <authorList>
            <person name="Karcher N."/>
            <person name="Segata N."/>
        </authorList>
    </citation>
    <scope>NUCLEOTIDE SEQUENCE [LARGE SCALE GENOMIC DNA]</scope>
    <source>
        <strain evidence="9 15">L2-21</strain>
    </source>
</reference>
<dbReference type="EMBL" id="JAJCJQ010000018">
    <property type="protein sequence ID" value="MCB6961429.1"/>
    <property type="molecule type" value="Genomic_DNA"/>
</dbReference>
<evidence type="ECO:0000313" key="10">
    <source>
        <dbReference type="Proteomes" id="UP000095384"/>
    </source>
</evidence>
<dbReference type="EMBL" id="QSOB01000009">
    <property type="protein sequence ID" value="RGI68309.1"/>
    <property type="molecule type" value="Genomic_DNA"/>
</dbReference>
<dbReference type="Proteomes" id="UP001197684">
    <property type="component" value="Unassembled WGS sequence"/>
</dbReference>
<proteinExistence type="predicted"/>
<feature type="signal peptide" evidence="1">
    <location>
        <begin position="1"/>
        <end position="30"/>
    </location>
</feature>
<evidence type="ECO:0000313" key="9">
    <source>
        <dbReference type="EMBL" id="TYL55638.1"/>
    </source>
</evidence>
<protein>
    <submittedName>
        <fullName evidence="2">Uncharacterized protein</fullName>
    </submittedName>
</protein>
<evidence type="ECO:0000313" key="15">
    <source>
        <dbReference type="Proteomes" id="UP000324325"/>
    </source>
</evidence>
<dbReference type="Proteomes" id="UP000260758">
    <property type="component" value="Unassembled WGS sequence"/>
</dbReference>
<dbReference type="RefSeq" id="WP_055224511.1">
    <property type="nucleotide sequence ID" value="NZ_CYXM01000005.1"/>
</dbReference>
<dbReference type="Proteomes" id="UP000286181">
    <property type="component" value="Unassembled WGS sequence"/>
</dbReference>
<reference evidence="10 11" key="1">
    <citation type="submission" date="2015-09" db="EMBL/GenBank/DDBJ databases">
        <authorList>
            <consortium name="Pathogen Informatics"/>
        </authorList>
    </citation>
    <scope>NUCLEOTIDE SEQUENCE [LARGE SCALE GENOMIC DNA]</scope>
    <source>
        <strain evidence="3 10">2789STDY5608860</strain>
        <strain evidence="2 11">2789STDY5834968</strain>
    </source>
</reference>
<reference evidence="9 15" key="3">
    <citation type="submission" date="2019-08" db="EMBL/GenBank/DDBJ databases">
        <authorList>
            <person name="Duncan S."/>
            <person name="Walker A."/>
        </authorList>
    </citation>
    <scope>NUCLEOTIDE SEQUENCE [LARGE SCALE GENOMIC DNA]</scope>
    <source>
        <strain evidence="9 15">L2-21</strain>
    </source>
</reference>
<evidence type="ECO:0000313" key="3">
    <source>
        <dbReference type="EMBL" id="CUO25812.1"/>
    </source>
</evidence>
<evidence type="ECO:0000313" key="11">
    <source>
        <dbReference type="Proteomes" id="UP000095673"/>
    </source>
</evidence>
<dbReference type="EMBL" id="QSTP01000020">
    <property type="protein sequence ID" value="RGM68594.1"/>
    <property type="molecule type" value="Genomic_DNA"/>
</dbReference>
<dbReference type="Proteomes" id="UP000324325">
    <property type="component" value="Unassembled WGS sequence"/>
</dbReference>
<dbReference type="Proteomes" id="UP000095673">
    <property type="component" value="Unassembled WGS sequence"/>
</dbReference>
<evidence type="ECO:0000256" key="1">
    <source>
        <dbReference type="SAM" id="SignalP"/>
    </source>
</evidence>
<evidence type="ECO:0000313" key="6">
    <source>
        <dbReference type="EMBL" id="RGI68309.1"/>
    </source>
</evidence>
<sequence length="163" mass="18002">MCKISKKNIFASLLAVSMIFTMMSTTVVHAQSVKDGSNEVTVTPNVGVSYVSPEETIETRGTSRPSKVWNIKSKGQYDFAGSSHYQNLYTNYKFTGKTSYKVYVENTGDNPITVTAKRLTKTYGSTKISAGKTGSFEFSNIKSDTEFYIVFEGNGYSFSGHVK</sequence>
<evidence type="ECO:0000313" key="4">
    <source>
        <dbReference type="EMBL" id="MCB6938767.1"/>
    </source>
</evidence>
<reference evidence="4" key="5">
    <citation type="submission" date="2021-10" db="EMBL/GenBank/DDBJ databases">
        <title>Collection of gut derived symbiotic bacterial strains cultured from healthy donors.</title>
        <authorList>
            <person name="Lin H."/>
            <person name="Littmann E."/>
            <person name="Kohout C."/>
            <person name="Pamer E.G."/>
        </authorList>
    </citation>
    <scope>NUCLEOTIDE SEQUENCE</scope>
    <source>
        <strain evidence="5">DFI.7.28A</strain>
        <strain evidence="4">DFI.9.42</strain>
    </source>
</reference>
<reference evidence="12 13" key="2">
    <citation type="submission" date="2018-08" db="EMBL/GenBank/DDBJ databases">
        <title>A genome reference for cultivated species of the human gut microbiota.</title>
        <authorList>
            <person name="Zou Y."/>
            <person name="Xue W."/>
            <person name="Luo G."/>
        </authorList>
    </citation>
    <scope>NUCLEOTIDE SEQUENCE [LARGE SCALE GENOMIC DNA]</scope>
    <source>
        <strain evidence="8 14">AF39-14AC</strain>
        <strain evidence="7 13">OM07-13</strain>
        <strain evidence="6 12">TM10-3</strain>
    </source>
</reference>
<evidence type="ECO:0000313" key="14">
    <source>
        <dbReference type="Proteomes" id="UP000286181"/>
    </source>
</evidence>
<dbReference type="EMBL" id="VSTG01000027">
    <property type="protein sequence ID" value="TYL55638.1"/>
    <property type="molecule type" value="Genomic_DNA"/>
</dbReference>
<name>A0A173T6C8_9FIRM</name>
<organism evidence="2 11">
    <name type="scientific">Agathobacter rectalis</name>
    <dbReference type="NCBI Taxonomy" id="39491"/>
    <lineage>
        <taxon>Bacteria</taxon>
        <taxon>Bacillati</taxon>
        <taxon>Bacillota</taxon>
        <taxon>Clostridia</taxon>
        <taxon>Lachnospirales</taxon>
        <taxon>Lachnospiraceae</taxon>
        <taxon>Agathobacter</taxon>
    </lineage>
</organism>
<dbReference type="EMBL" id="JAJCJK010000014">
    <property type="protein sequence ID" value="MCB6938767.1"/>
    <property type="molecule type" value="Genomic_DNA"/>
</dbReference>
<dbReference type="EMBL" id="QROF01000011">
    <property type="protein sequence ID" value="RHL02798.1"/>
    <property type="molecule type" value="Genomic_DNA"/>
</dbReference>
<keyword evidence="1" id="KW-0732">Signal</keyword>
<dbReference type="OrthoDB" id="2086394at2"/>
<evidence type="ECO:0000313" key="8">
    <source>
        <dbReference type="EMBL" id="RHL02798.1"/>
    </source>
</evidence>
<evidence type="ECO:0000313" key="12">
    <source>
        <dbReference type="Proteomes" id="UP000260642"/>
    </source>
</evidence>